<sequence length="188" mass="19959">MTLAATAVPITPLAPPRFAVVSTEPEADPESDSGIDAGINARADPLPVGAAQQAPHLRSRNPSPRTRGDAHLPLVPGSVRAGAREAAARRRAETVVRIALEVFDGHRPLAHLAPYASPEVLRYVAAGVPRRGHGPPHGVLRSLHCRPVDRTGTEVTAVCRFGDRARALAARLDLTPTGDWRCTALRVL</sequence>
<dbReference type="RefSeq" id="WP_093082488.1">
    <property type="nucleotide sequence ID" value="NZ_FNBE01000006.1"/>
</dbReference>
<name>A0A1G7NPP6_PSEOR</name>
<evidence type="ECO:0000313" key="3">
    <source>
        <dbReference type="Proteomes" id="UP000198967"/>
    </source>
</evidence>
<organism evidence="2 3">
    <name type="scientific">Pseudonocardia oroxyli</name>
    <dbReference type="NCBI Taxonomy" id="366584"/>
    <lineage>
        <taxon>Bacteria</taxon>
        <taxon>Bacillati</taxon>
        <taxon>Actinomycetota</taxon>
        <taxon>Actinomycetes</taxon>
        <taxon>Pseudonocardiales</taxon>
        <taxon>Pseudonocardiaceae</taxon>
        <taxon>Pseudonocardia</taxon>
    </lineage>
</organism>
<reference evidence="2 3" key="1">
    <citation type="submission" date="2016-10" db="EMBL/GenBank/DDBJ databases">
        <authorList>
            <person name="de Groot N.N."/>
        </authorList>
    </citation>
    <scope>NUCLEOTIDE SEQUENCE [LARGE SCALE GENOMIC DNA]</scope>
    <source>
        <strain evidence="2 3">CGMCC 4.3143</strain>
    </source>
</reference>
<dbReference type="InterPro" id="IPR045596">
    <property type="entry name" value="DUF6459"/>
</dbReference>
<dbReference type="Proteomes" id="UP000198967">
    <property type="component" value="Unassembled WGS sequence"/>
</dbReference>
<keyword evidence="3" id="KW-1185">Reference proteome</keyword>
<protein>
    <submittedName>
        <fullName evidence="2">Uncharacterized protein</fullName>
    </submittedName>
</protein>
<dbReference type="AlphaFoldDB" id="A0A1G7NPP6"/>
<evidence type="ECO:0000256" key="1">
    <source>
        <dbReference type="SAM" id="MobiDB-lite"/>
    </source>
</evidence>
<feature type="region of interest" description="Disordered" evidence="1">
    <location>
        <begin position="22"/>
        <end position="75"/>
    </location>
</feature>
<proteinExistence type="predicted"/>
<accession>A0A1G7NPP6</accession>
<gene>
    <name evidence="2" type="ORF">SAMN05216377_106287</name>
</gene>
<dbReference type="EMBL" id="FNBE01000006">
    <property type="protein sequence ID" value="SDF75250.1"/>
    <property type="molecule type" value="Genomic_DNA"/>
</dbReference>
<evidence type="ECO:0000313" key="2">
    <source>
        <dbReference type="EMBL" id="SDF75250.1"/>
    </source>
</evidence>
<dbReference type="Pfam" id="PF20060">
    <property type="entry name" value="DUF6459"/>
    <property type="match status" value="1"/>
</dbReference>
<dbReference type="STRING" id="366584.SAMN05216377_106287"/>